<gene>
    <name evidence="1" type="ORF">EKL94_21145</name>
</gene>
<organism evidence="1 2">
    <name type="scientific">Stenotrophomonas maltophilia</name>
    <name type="common">Pseudomonas maltophilia</name>
    <name type="synonym">Xanthomonas maltophilia</name>
    <dbReference type="NCBI Taxonomy" id="40324"/>
    <lineage>
        <taxon>Bacteria</taxon>
        <taxon>Pseudomonadati</taxon>
        <taxon>Pseudomonadota</taxon>
        <taxon>Gammaproteobacteria</taxon>
        <taxon>Lysobacterales</taxon>
        <taxon>Lysobacteraceae</taxon>
        <taxon>Stenotrophomonas</taxon>
        <taxon>Stenotrophomonas maltophilia group</taxon>
    </lineage>
</organism>
<evidence type="ECO:0000313" key="1">
    <source>
        <dbReference type="EMBL" id="RTQ83526.1"/>
    </source>
</evidence>
<dbReference type="EMBL" id="RXLZ01000098">
    <property type="protein sequence ID" value="RTQ83526.1"/>
    <property type="molecule type" value="Genomic_DNA"/>
</dbReference>
<accession>A0A431UA16</accession>
<proteinExistence type="predicted"/>
<dbReference type="AlphaFoldDB" id="A0A431UA16"/>
<name>A0A431UA16_STEMA</name>
<protein>
    <recommendedName>
        <fullName evidence="3">DUF600 family protein</fullName>
    </recommendedName>
</protein>
<dbReference type="RefSeq" id="WP_126930520.1">
    <property type="nucleotide sequence ID" value="NZ_RXLZ01000098.1"/>
</dbReference>
<evidence type="ECO:0000313" key="2">
    <source>
        <dbReference type="Proteomes" id="UP000271705"/>
    </source>
</evidence>
<sequence>MSETFEGSMQEILESMLSVCLEYSDDRANGVYLYCSAEQGLLAADVFYEIGGGFYEKHLLNKSVCTAEAAVFDTSEEHQSALLDCLLSDLKQLIALHERHHRESPTELKARYDVVRHSLTVDYSYALKYSNHDTLMANDIFEAWFEELRWQRPRAD</sequence>
<comment type="caution">
    <text evidence="1">The sequence shown here is derived from an EMBL/GenBank/DDBJ whole genome shotgun (WGS) entry which is preliminary data.</text>
</comment>
<dbReference type="Proteomes" id="UP000271705">
    <property type="component" value="Unassembled WGS sequence"/>
</dbReference>
<evidence type="ECO:0008006" key="3">
    <source>
        <dbReference type="Google" id="ProtNLM"/>
    </source>
</evidence>
<reference evidence="1 2" key="1">
    <citation type="submission" date="2018-12" db="EMBL/GenBank/DDBJ databases">
        <authorList>
            <person name="Kartti S."/>
            <person name="Manni A."/>
            <person name="Chemao El Fihri M.W."/>
            <person name="Laamarti M."/>
            <person name="Temsamani L."/>
            <person name="El Jamali J.E."/>
            <person name="Ouadghiri M."/>
            <person name="Ibrahimi A."/>
            <person name="Filati-Maltouf A."/>
        </authorList>
    </citation>
    <scope>NUCLEOTIDE SEQUENCE [LARGE SCALE GENOMIC DNA]</scope>
    <source>
        <strain evidence="1 2">MDMC339</strain>
    </source>
</reference>